<proteinExistence type="predicted"/>
<comment type="caution">
    <text evidence="3">The sequence shown here is derived from an EMBL/GenBank/DDBJ whole genome shotgun (WGS) entry which is preliminary data.</text>
</comment>
<dbReference type="InterPro" id="IPR010330">
    <property type="entry name" value="CoiA_nuc"/>
</dbReference>
<dbReference type="InterPro" id="IPR021176">
    <property type="entry name" value="Competence-induced_CoiA"/>
</dbReference>
<gene>
    <name evidence="3" type="ORF">QT711_05705</name>
</gene>
<evidence type="ECO:0000313" key="4">
    <source>
        <dbReference type="Proteomes" id="UP001282284"/>
    </source>
</evidence>
<dbReference type="EMBL" id="JAUBDI010000003">
    <property type="protein sequence ID" value="MDW0112671.1"/>
    <property type="molecule type" value="Genomic_DNA"/>
</dbReference>
<protein>
    <submittedName>
        <fullName evidence="3">Competence protein CoiA family protein</fullName>
    </submittedName>
</protein>
<keyword evidence="4" id="KW-1185">Reference proteome</keyword>
<evidence type="ECO:0000259" key="2">
    <source>
        <dbReference type="Pfam" id="PF25164"/>
    </source>
</evidence>
<organism evidence="3 4">
    <name type="scientific">Sporosarcina saromensis</name>
    <dbReference type="NCBI Taxonomy" id="359365"/>
    <lineage>
        <taxon>Bacteria</taxon>
        <taxon>Bacillati</taxon>
        <taxon>Bacillota</taxon>
        <taxon>Bacilli</taxon>
        <taxon>Bacillales</taxon>
        <taxon>Caryophanaceae</taxon>
        <taxon>Sporosarcina</taxon>
    </lineage>
</organism>
<reference evidence="3 4" key="1">
    <citation type="submission" date="2023-06" db="EMBL/GenBank/DDBJ databases">
        <title>Sporosarcina sp. nov., isolated from Korean traditional fermented seafood 'Jeotgal'.</title>
        <authorList>
            <person name="Yang A.I."/>
            <person name="Shin N.-R."/>
        </authorList>
    </citation>
    <scope>NUCLEOTIDE SEQUENCE [LARGE SCALE GENOMIC DNA]</scope>
    <source>
        <strain evidence="3 4">KCTC13119</strain>
    </source>
</reference>
<dbReference type="InterPro" id="IPR057253">
    <property type="entry name" value="CoiA-like_N"/>
</dbReference>
<dbReference type="RefSeq" id="WP_317942550.1">
    <property type="nucleotide sequence ID" value="NZ_JAUBDI010000003.1"/>
</dbReference>
<dbReference type="Proteomes" id="UP001282284">
    <property type="component" value="Unassembled WGS sequence"/>
</dbReference>
<name>A0ABU4G6R5_9BACL</name>
<dbReference type="Pfam" id="PF25164">
    <property type="entry name" value="CoiA_N"/>
    <property type="match status" value="1"/>
</dbReference>
<dbReference type="PIRSF" id="PIRSF007487">
    <property type="entry name" value="Competence-induced_CoiA_bac"/>
    <property type="match status" value="1"/>
</dbReference>
<feature type="domain" description="Competence protein CoiA-like N-terminal" evidence="2">
    <location>
        <begin position="24"/>
        <end position="64"/>
    </location>
</feature>
<evidence type="ECO:0000313" key="3">
    <source>
        <dbReference type="EMBL" id="MDW0112671.1"/>
    </source>
</evidence>
<sequence length="384" mass="45042">MDILTARTTDGQLVILSKDDCRISLRNRRDMETFYCPQCKKPVHMKVGDFKVPHFAHAFNSSCQNLFAEGESAEHLLGKQLLYEWLLQKRKKDVVLEPVMKAIQQRPDLLVTSDEEYVPIEFQCSTIPVNQLQKRTDGFRTIGMKPIWILQTPISLVDCPQGVSVLRLSKFQEWFTLNPPIEGDVLLTFYPHTKTFHYYHHLLHLAGQRYIGTHHVLPMHYQVFPLARPKLLNENALRSYADMYKAFREDDLKKRILLNRKGIKDPFLLSCYKLRILPVELPLWIGVPTKGHDAFREADYEWQLRLLHFCKQHSLPVQRVGRTWISRFVNQFSNPSTEKVEACRNYSRFLRQHNFQSLGEETDFSENEVLQIISERFLAKATQN</sequence>
<evidence type="ECO:0000259" key="1">
    <source>
        <dbReference type="Pfam" id="PF06054"/>
    </source>
</evidence>
<dbReference type="Pfam" id="PF06054">
    <property type="entry name" value="CoiA_nuc"/>
    <property type="match status" value="1"/>
</dbReference>
<feature type="domain" description="Competence protein CoiA nuclease-like" evidence="1">
    <location>
        <begin position="71"/>
        <end position="221"/>
    </location>
</feature>
<accession>A0ABU4G6R5</accession>